<evidence type="ECO:0000256" key="2">
    <source>
        <dbReference type="ARBA" id="ARBA00009265"/>
    </source>
</evidence>
<evidence type="ECO:0000256" key="3">
    <source>
        <dbReference type="ARBA" id="ARBA00023242"/>
    </source>
</evidence>
<evidence type="ECO:0000313" key="5">
    <source>
        <dbReference type="EMBL" id="CAG8523858.1"/>
    </source>
</evidence>
<evidence type="ECO:0000256" key="1">
    <source>
        <dbReference type="ARBA" id="ARBA00004123"/>
    </source>
</evidence>
<comment type="similarity">
    <text evidence="2">Belongs to the NRDE2 family.</text>
</comment>
<dbReference type="EMBL" id="CAJVPI010000353">
    <property type="protein sequence ID" value="CAG8523858.1"/>
    <property type="molecule type" value="Genomic_DNA"/>
</dbReference>
<dbReference type="Proteomes" id="UP000789739">
    <property type="component" value="Unassembled WGS sequence"/>
</dbReference>
<protein>
    <submittedName>
        <fullName evidence="5">7031_t:CDS:1</fullName>
    </submittedName>
</protein>
<feature type="compositionally biased region" description="Basic residues" evidence="4">
    <location>
        <begin position="35"/>
        <end position="44"/>
    </location>
</feature>
<dbReference type="GO" id="GO:0031048">
    <property type="term" value="P:regulatory ncRNA-mediated heterochromatin formation"/>
    <property type="evidence" value="ECO:0007669"/>
    <property type="project" value="TreeGrafter"/>
</dbReference>
<dbReference type="GO" id="GO:0006396">
    <property type="term" value="P:RNA processing"/>
    <property type="evidence" value="ECO:0007669"/>
    <property type="project" value="InterPro"/>
</dbReference>
<dbReference type="InterPro" id="IPR013633">
    <property type="entry name" value="NRDE-2"/>
</dbReference>
<name>A0A9N9AC72_9GLOM</name>
<dbReference type="PANTHER" id="PTHR13471:SF0">
    <property type="entry name" value="NUCLEAR EXOSOME REGULATOR NRDE2"/>
    <property type="match status" value="1"/>
</dbReference>
<dbReference type="PANTHER" id="PTHR13471">
    <property type="entry name" value="TETRATRICOPEPTIDE-LIKE HELICAL"/>
    <property type="match status" value="1"/>
</dbReference>
<comment type="subcellular location">
    <subcellularLocation>
        <location evidence="1">Nucleus</location>
    </subcellularLocation>
</comment>
<dbReference type="SMART" id="SM00386">
    <property type="entry name" value="HAT"/>
    <property type="match status" value="6"/>
</dbReference>
<feature type="compositionally biased region" description="Low complexity" evidence="4">
    <location>
        <begin position="15"/>
        <end position="27"/>
    </location>
</feature>
<sequence>MSSDQEVPTENVPKFLSFPSLLSQPSSSGGGLAPHTRREKRRHYSSSSSHSSDDDRYKSHKEERARKDRSASERRRNRNTGTYFIDRREDTSNLVYGGTYKYEVPRYRRSGGGKVLGLPPNYRISRKRQESAAETIEDINYSKKDKKNTRYMHHILASKDNGRETERLPIRKSHDSTPFWINDFVPLDDDEDTKQTEDSGLPDYRDITLGAKSNDGDANMLFMEVEDIAPQDKLVRQKIKEYTLQLAEHSQDVDLWIEFIEFQDKAMQIGKKLTSGATTSSVNEVKLSIYEKALTANPDNEKLLLGYLKCAERLWKTPELLGKWDEVMAAHSQSVSLWMEYIDFRQTLLSGFTVKNCEDAYAQCIAVLKQQLYDDSERIEQALLRVFMRVCFFLRDSGFTEKAYACWQAMMEITFFTPNELQSSNFEDITEGLEEFWGSERPRFGEKGAQGWSFYYNNDGSTTLLQKTPSINLDSLPSSEDKFKSWLYQEQALDSVYRYSLRTDDLLADTDASTEDPFRLVLFDDIRNYIFPISTQAAKTQLIYGCFNYLGLNFNPCIDSKHSLFMDSFLHCEAGHEVIMKEKFFHALGEPDEDVAPGTMSNKTKERSNLGWKYLDFPIKVFPQQIDNLFNNGKWFAMYDDLDISNADVEFAGEAFVQLKNLTKNIGVHVWNLVPPHFIGSSQGVKLAKELLSTDRSNLLLWNWYAQLEKSQGNIDKAREIYKTAIAMGRSYGKECEIDVPFLYRMFAELEIEQGERTAALNILQLQSEEAISNTGFGTILTEAPSMVKLLKARRYYERQMEQLASLSTLRDARVQLERCCCFALMQYLNSGLGKACEIFDRLISSFETLGELDNVNCELTYITYPLFNVLAVTKSLTDQKTHEHEHIISTETNEERSKIAGRVRSQLDTALASNPNHVLWTFALYAEMRRHQNYNVNFIRSLFERATECPKSRHSVAIWSLYINFEKHIGDFERAKAIYFRALRECPWAKSLILEAFTMSSMTDTEKESVMGLMMSTGMRLRVSFDDYE</sequence>
<dbReference type="SUPFAM" id="SSF48452">
    <property type="entry name" value="TPR-like"/>
    <property type="match status" value="3"/>
</dbReference>
<evidence type="ECO:0000256" key="4">
    <source>
        <dbReference type="SAM" id="MobiDB-lite"/>
    </source>
</evidence>
<feature type="compositionally biased region" description="Basic and acidic residues" evidence="4">
    <location>
        <begin position="51"/>
        <end position="74"/>
    </location>
</feature>
<dbReference type="InterPro" id="IPR003107">
    <property type="entry name" value="HAT"/>
</dbReference>
<reference evidence="5" key="1">
    <citation type="submission" date="2021-06" db="EMBL/GenBank/DDBJ databases">
        <authorList>
            <person name="Kallberg Y."/>
            <person name="Tangrot J."/>
            <person name="Rosling A."/>
        </authorList>
    </citation>
    <scope>NUCLEOTIDE SEQUENCE</scope>
    <source>
        <strain evidence="5">BR232B</strain>
    </source>
</reference>
<dbReference type="Pfam" id="PF08424">
    <property type="entry name" value="NRDE-2"/>
    <property type="match status" value="1"/>
</dbReference>
<gene>
    <name evidence="5" type="ORF">PBRASI_LOCUS3768</name>
</gene>
<dbReference type="GO" id="GO:0071013">
    <property type="term" value="C:catalytic step 2 spliceosome"/>
    <property type="evidence" value="ECO:0007669"/>
    <property type="project" value="TreeGrafter"/>
</dbReference>
<dbReference type="GO" id="GO:1902369">
    <property type="term" value="P:negative regulation of RNA catabolic process"/>
    <property type="evidence" value="ECO:0007669"/>
    <property type="project" value="TreeGrafter"/>
</dbReference>
<dbReference type="OrthoDB" id="297219at2759"/>
<dbReference type="InterPro" id="IPR011990">
    <property type="entry name" value="TPR-like_helical_dom_sf"/>
</dbReference>
<accession>A0A9N9AC72</accession>
<keyword evidence="3" id="KW-0539">Nucleus</keyword>
<proteinExistence type="inferred from homology"/>
<keyword evidence="6" id="KW-1185">Reference proteome</keyword>
<comment type="caution">
    <text evidence="5">The sequence shown here is derived from an EMBL/GenBank/DDBJ whole genome shotgun (WGS) entry which is preliminary data.</text>
</comment>
<evidence type="ECO:0000313" key="6">
    <source>
        <dbReference type="Proteomes" id="UP000789739"/>
    </source>
</evidence>
<dbReference type="Gene3D" id="1.25.40.10">
    <property type="entry name" value="Tetratricopeptide repeat domain"/>
    <property type="match status" value="2"/>
</dbReference>
<feature type="region of interest" description="Disordered" evidence="4">
    <location>
        <begin position="1"/>
        <end position="84"/>
    </location>
</feature>
<organism evidence="5 6">
    <name type="scientific">Paraglomus brasilianum</name>
    <dbReference type="NCBI Taxonomy" id="144538"/>
    <lineage>
        <taxon>Eukaryota</taxon>
        <taxon>Fungi</taxon>
        <taxon>Fungi incertae sedis</taxon>
        <taxon>Mucoromycota</taxon>
        <taxon>Glomeromycotina</taxon>
        <taxon>Glomeromycetes</taxon>
        <taxon>Paraglomerales</taxon>
        <taxon>Paraglomeraceae</taxon>
        <taxon>Paraglomus</taxon>
    </lineage>
</organism>
<dbReference type="AlphaFoldDB" id="A0A9N9AC72"/>